<keyword evidence="6" id="KW-1185">Reference proteome</keyword>
<dbReference type="Proteomes" id="UP000440578">
    <property type="component" value="Unassembled WGS sequence"/>
</dbReference>
<keyword evidence="5" id="KW-0396">Initiation factor</keyword>
<proteinExistence type="inferred from homology"/>
<dbReference type="GO" id="GO:0008190">
    <property type="term" value="F:eukaryotic initiation factor 4E binding"/>
    <property type="evidence" value="ECO:0007669"/>
    <property type="project" value="InterPro"/>
</dbReference>
<organism evidence="5 6">
    <name type="scientific">Amphibalanus amphitrite</name>
    <name type="common">Striped barnacle</name>
    <name type="synonym">Balanus amphitrite</name>
    <dbReference type="NCBI Taxonomy" id="1232801"/>
    <lineage>
        <taxon>Eukaryota</taxon>
        <taxon>Metazoa</taxon>
        <taxon>Ecdysozoa</taxon>
        <taxon>Arthropoda</taxon>
        <taxon>Crustacea</taxon>
        <taxon>Multicrustacea</taxon>
        <taxon>Cirripedia</taxon>
        <taxon>Thoracica</taxon>
        <taxon>Thoracicalcarea</taxon>
        <taxon>Balanomorpha</taxon>
        <taxon>Balanoidea</taxon>
        <taxon>Balanidae</taxon>
        <taxon>Amphibalaninae</taxon>
        <taxon>Amphibalanus</taxon>
    </lineage>
</organism>
<dbReference type="InterPro" id="IPR008606">
    <property type="entry name" value="EIF4EBP"/>
</dbReference>
<dbReference type="GO" id="GO:0045947">
    <property type="term" value="P:negative regulation of translational initiation"/>
    <property type="evidence" value="ECO:0007669"/>
    <property type="project" value="InterPro"/>
</dbReference>
<name>A0A6A4WSB9_AMPAM</name>
<evidence type="ECO:0000256" key="3">
    <source>
        <dbReference type="ARBA" id="ARBA00023193"/>
    </source>
</evidence>
<dbReference type="Pfam" id="PF05456">
    <property type="entry name" value="eIF_4EBP"/>
    <property type="match status" value="1"/>
</dbReference>
<dbReference type="GO" id="GO:0003743">
    <property type="term" value="F:translation initiation factor activity"/>
    <property type="evidence" value="ECO:0007669"/>
    <property type="project" value="UniProtKB-KW"/>
</dbReference>
<comment type="caution">
    <text evidence="5">The sequence shown here is derived from an EMBL/GenBank/DDBJ whole genome shotgun (WGS) entry which is preliminary data.</text>
</comment>
<feature type="compositionally biased region" description="Basic and acidic residues" evidence="4">
    <location>
        <begin position="62"/>
        <end position="78"/>
    </location>
</feature>
<evidence type="ECO:0000313" key="5">
    <source>
        <dbReference type="EMBL" id="KAF0306580.1"/>
    </source>
</evidence>
<sequence length="87" mass="9076">MVVTHGNHLPMGTRIVYTGQFLKALRDSPLARTPPAAMAHVPGVTKLPADGAAPGAAGHRSPAHEGTEHAAPADKNDGDDPQFEMDM</sequence>
<evidence type="ECO:0000313" key="6">
    <source>
        <dbReference type="Proteomes" id="UP000440578"/>
    </source>
</evidence>
<keyword evidence="3" id="KW-0652">Protein synthesis inhibitor</keyword>
<accession>A0A6A4WSB9</accession>
<dbReference type="GO" id="GO:0005737">
    <property type="term" value="C:cytoplasm"/>
    <property type="evidence" value="ECO:0007669"/>
    <property type="project" value="TreeGrafter"/>
</dbReference>
<feature type="compositionally biased region" description="Low complexity" evidence="4">
    <location>
        <begin position="48"/>
        <end position="58"/>
    </location>
</feature>
<evidence type="ECO:0000256" key="1">
    <source>
        <dbReference type="ARBA" id="ARBA00005480"/>
    </source>
</evidence>
<keyword evidence="5" id="KW-0648">Protein biosynthesis</keyword>
<feature type="region of interest" description="Disordered" evidence="4">
    <location>
        <begin position="41"/>
        <end position="87"/>
    </location>
</feature>
<reference evidence="5 6" key="1">
    <citation type="submission" date="2019-07" db="EMBL/GenBank/DDBJ databases">
        <title>Draft genome assembly of a fouling barnacle, Amphibalanus amphitrite (Darwin, 1854): The first reference genome for Thecostraca.</title>
        <authorList>
            <person name="Kim W."/>
        </authorList>
    </citation>
    <scope>NUCLEOTIDE SEQUENCE [LARGE SCALE GENOMIC DNA]</scope>
    <source>
        <strain evidence="5">SNU_AA5</strain>
        <tissue evidence="5">Soma without cirri and trophi</tissue>
    </source>
</reference>
<keyword evidence="2" id="KW-0810">Translation regulation</keyword>
<dbReference type="OrthoDB" id="19729at2759"/>
<protein>
    <submittedName>
        <fullName evidence="5">Eukaryotic translation initiation factor 4E-binding protein 3</fullName>
    </submittedName>
</protein>
<dbReference type="PANTHER" id="PTHR12669:SF12">
    <property type="entry name" value="EUKARYOTIC TRANSLATION INITIATION FACTOR 4E-BINDING PROTEIN"/>
    <property type="match status" value="1"/>
</dbReference>
<dbReference type="PANTHER" id="PTHR12669">
    <property type="entry name" value="EUKARYOTIC TRANSLATION INITIATION FACTOR 4E-BINDING PROTEIN"/>
    <property type="match status" value="1"/>
</dbReference>
<comment type="similarity">
    <text evidence="1">Belongs to the eIF4E-binding protein family.</text>
</comment>
<gene>
    <name evidence="5" type="primary">Eif4ebp3</name>
    <name evidence="5" type="ORF">FJT64_021948</name>
</gene>
<dbReference type="EMBL" id="VIIS01000652">
    <property type="protein sequence ID" value="KAF0306580.1"/>
    <property type="molecule type" value="Genomic_DNA"/>
</dbReference>
<dbReference type="AlphaFoldDB" id="A0A6A4WSB9"/>
<evidence type="ECO:0000256" key="4">
    <source>
        <dbReference type="SAM" id="MobiDB-lite"/>
    </source>
</evidence>
<evidence type="ECO:0000256" key="2">
    <source>
        <dbReference type="ARBA" id="ARBA00022845"/>
    </source>
</evidence>